<dbReference type="GO" id="GO:0009897">
    <property type="term" value="C:external side of plasma membrane"/>
    <property type="evidence" value="ECO:0007669"/>
    <property type="project" value="TreeGrafter"/>
</dbReference>
<dbReference type="Pfam" id="PF08441">
    <property type="entry name" value="Integrin_A_Ig_1"/>
    <property type="match status" value="1"/>
</dbReference>
<evidence type="ECO:0000256" key="1">
    <source>
        <dbReference type="ARBA" id="ARBA00004479"/>
    </source>
</evidence>
<dbReference type="PANTHER" id="PTHR23220:SF69">
    <property type="entry name" value="INTEGRIN ALPHA-9"/>
    <property type="match status" value="1"/>
</dbReference>
<feature type="compositionally biased region" description="Basic and acidic residues" evidence="5">
    <location>
        <begin position="160"/>
        <end position="170"/>
    </location>
</feature>
<comment type="subcellular location">
    <subcellularLocation>
        <location evidence="1">Membrane</location>
        <topology evidence="1">Single-pass type I membrane protein</topology>
    </subcellularLocation>
</comment>
<dbReference type="GO" id="GO:0007229">
    <property type="term" value="P:integrin-mediated signaling pathway"/>
    <property type="evidence" value="ECO:0007669"/>
    <property type="project" value="UniProtKB-KW"/>
</dbReference>
<evidence type="ECO:0000256" key="3">
    <source>
        <dbReference type="ARBA" id="ARBA00023136"/>
    </source>
</evidence>
<organism evidence="7 8">
    <name type="scientific">Leptonychotes weddellii</name>
    <name type="common">Weddell seal</name>
    <name type="synonym">Otaria weddellii</name>
    <dbReference type="NCBI Taxonomy" id="9713"/>
    <lineage>
        <taxon>Eukaryota</taxon>
        <taxon>Metazoa</taxon>
        <taxon>Chordata</taxon>
        <taxon>Craniata</taxon>
        <taxon>Vertebrata</taxon>
        <taxon>Euteleostomi</taxon>
        <taxon>Mammalia</taxon>
        <taxon>Eutheria</taxon>
        <taxon>Laurasiatheria</taxon>
        <taxon>Carnivora</taxon>
        <taxon>Caniformia</taxon>
        <taxon>Pinnipedia</taxon>
        <taxon>Phocidae</taxon>
        <taxon>Monachinae</taxon>
        <taxon>Lobodontini</taxon>
        <taxon>Leptonychotes</taxon>
    </lineage>
</organism>
<dbReference type="PANTHER" id="PTHR23220">
    <property type="entry name" value="INTEGRIN ALPHA"/>
    <property type="match status" value="1"/>
</dbReference>
<keyword evidence="7" id="KW-1185">Reference proteome</keyword>
<dbReference type="KEGG" id="lww:102741220"/>
<feature type="compositionally biased region" description="Basic residues" evidence="5">
    <location>
        <begin position="115"/>
        <end position="131"/>
    </location>
</feature>
<evidence type="ECO:0000259" key="6">
    <source>
        <dbReference type="Pfam" id="PF08441"/>
    </source>
</evidence>
<gene>
    <name evidence="8" type="primary">LOC102741220</name>
</gene>
<keyword evidence="2" id="KW-0401">Integrin</keyword>
<dbReference type="STRING" id="9713.A0A2U3YMK8"/>
<dbReference type="GeneID" id="102741220"/>
<protein>
    <submittedName>
        <fullName evidence="8">Integrin alpha-9-like isoform X1</fullName>
    </submittedName>
</protein>
<evidence type="ECO:0000256" key="2">
    <source>
        <dbReference type="ARBA" id="ARBA00023037"/>
    </source>
</evidence>
<evidence type="ECO:0000313" key="7">
    <source>
        <dbReference type="Proteomes" id="UP000245341"/>
    </source>
</evidence>
<feature type="compositionally biased region" description="Basic and acidic residues" evidence="5">
    <location>
        <begin position="132"/>
        <end position="147"/>
    </location>
</feature>
<dbReference type="SUPFAM" id="SSF69179">
    <property type="entry name" value="Integrin domains"/>
    <property type="match status" value="1"/>
</dbReference>
<dbReference type="GO" id="GO:0007160">
    <property type="term" value="P:cell-matrix adhesion"/>
    <property type="evidence" value="ECO:0007669"/>
    <property type="project" value="TreeGrafter"/>
</dbReference>
<dbReference type="GO" id="GO:0033627">
    <property type="term" value="P:cell adhesion mediated by integrin"/>
    <property type="evidence" value="ECO:0007669"/>
    <property type="project" value="TreeGrafter"/>
</dbReference>
<proteinExistence type="predicted"/>
<dbReference type="Gene3D" id="2.60.40.1460">
    <property type="entry name" value="Integrin domains. Chain A, domain 2"/>
    <property type="match status" value="1"/>
</dbReference>
<sequence length="180" mass="19898">MSDSVVLLRARPVITVDVSIFLPASINITAPQCHDGLQPVNCLNVTACFSFHGKHVPGELGLNYVLTADVDKKAKGQLPRVYFVLLGESVGQITEKLQLVHMEETCHHYVAHVKRVEHKKNKKRKKNLKPQRNHEKRDGDGGHKILEGDGSPGVQSKHTPLCDDLGRLGEEPESGPVHQI</sequence>
<accession>A0A2U3YMK8</accession>
<evidence type="ECO:0000313" key="8">
    <source>
        <dbReference type="RefSeq" id="XP_006744966.2"/>
    </source>
</evidence>
<reference evidence="8" key="1">
    <citation type="submission" date="2025-08" db="UniProtKB">
        <authorList>
            <consortium name="RefSeq"/>
        </authorList>
    </citation>
    <scope>IDENTIFICATION</scope>
    <source>
        <tissue evidence="8">Liver</tissue>
    </source>
</reference>
<dbReference type="GO" id="GO:0008305">
    <property type="term" value="C:integrin complex"/>
    <property type="evidence" value="ECO:0007669"/>
    <property type="project" value="TreeGrafter"/>
</dbReference>
<dbReference type="GO" id="GO:0098609">
    <property type="term" value="P:cell-cell adhesion"/>
    <property type="evidence" value="ECO:0007669"/>
    <property type="project" value="TreeGrafter"/>
</dbReference>
<feature type="domain" description="Integrin alpha first immunoglubulin-like" evidence="6">
    <location>
        <begin position="10"/>
        <end position="115"/>
    </location>
</feature>
<keyword evidence="3" id="KW-0472">Membrane</keyword>
<dbReference type="InterPro" id="IPR032695">
    <property type="entry name" value="Integrin_dom_sf"/>
</dbReference>
<dbReference type="OrthoDB" id="5317514at2759"/>
<evidence type="ECO:0000256" key="5">
    <source>
        <dbReference type="SAM" id="MobiDB-lite"/>
    </source>
</evidence>
<dbReference type="AlphaFoldDB" id="A0A2U3YMK8"/>
<keyword evidence="4" id="KW-0325">Glycoprotein</keyword>
<dbReference type="Proteomes" id="UP000245341">
    <property type="component" value="Unplaced"/>
</dbReference>
<dbReference type="RefSeq" id="XP_006744966.2">
    <property type="nucleotide sequence ID" value="XM_006744903.2"/>
</dbReference>
<evidence type="ECO:0000256" key="4">
    <source>
        <dbReference type="ARBA" id="ARBA00023180"/>
    </source>
</evidence>
<dbReference type="GO" id="GO:0005178">
    <property type="term" value="F:integrin binding"/>
    <property type="evidence" value="ECO:0007669"/>
    <property type="project" value="TreeGrafter"/>
</dbReference>
<name>A0A2U3YMK8_LEPWE</name>
<dbReference type="InterPro" id="IPR013649">
    <property type="entry name" value="Integrin_alpha_Ig-like_1"/>
</dbReference>
<feature type="region of interest" description="Disordered" evidence="5">
    <location>
        <begin position="115"/>
        <end position="180"/>
    </location>
</feature>